<keyword evidence="6" id="KW-0271">Exosome</keyword>
<evidence type="ECO:0000256" key="10">
    <source>
        <dbReference type="ARBA" id="ARBA00069899"/>
    </source>
</evidence>
<dbReference type="InterPro" id="IPR049469">
    <property type="entry name" value="RRP40_KH-I"/>
</dbReference>
<evidence type="ECO:0000256" key="8">
    <source>
        <dbReference type="ARBA" id="ARBA00023242"/>
    </source>
</evidence>
<feature type="domain" description="Exosome complex exonuclease Rrp40 N-terminal" evidence="12">
    <location>
        <begin position="27"/>
        <end position="64"/>
    </location>
</feature>
<dbReference type="GO" id="GO:0071035">
    <property type="term" value="P:nuclear polyadenylation-dependent rRNA catabolic process"/>
    <property type="evidence" value="ECO:0007669"/>
    <property type="project" value="TreeGrafter"/>
</dbReference>
<dbReference type="Pfam" id="PF21262">
    <property type="entry name" value="RRP40_S1"/>
    <property type="match status" value="1"/>
</dbReference>
<reference evidence="14" key="1">
    <citation type="submission" date="2025-08" db="UniProtKB">
        <authorList>
            <consortium name="RefSeq"/>
        </authorList>
    </citation>
    <scope>IDENTIFICATION</scope>
    <source>
        <tissue evidence="14">Entire body</tissue>
    </source>
</reference>
<dbReference type="SUPFAM" id="SSF54791">
    <property type="entry name" value="Eukaryotic type KH-domain (KH-domain type I)"/>
    <property type="match status" value="1"/>
</dbReference>
<dbReference type="Pfam" id="PF15985">
    <property type="entry name" value="KH_6"/>
    <property type="match status" value="1"/>
</dbReference>
<dbReference type="Gene3D" id="3.30.1370.10">
    <property type="entry name" value="K Homology domain, type 1"/>
    <property type="match status" value="1"/>
</dbReference>
<dbReference type="Gene3D" id="2.40.50.100">
    <property type="match status" value="1"/>
</dbReference>
<dbReference type="GO" id="GO:0071051">
    <property type="term" value="P:poly(A)-dependent snoRNA 3'-end processing"/>
    <property type="evidence" value="ECO:0007669"/>
    <property type="project" value="TreeGrafter"/>
</dbReference>
<dbReference type="SUPFAM" id="SSF110324">
    <property type="entry name" value="Ribosomal L27 protein-like"/>
    <property type="match status" value="1"/>
</dbReference>
<sequence length="228" mass="25148">MVINIGDVVYPGDTINNVESLRGVTLFGPGLHRSDKPNKLQITRAGILSFKTPNVYWVESLQKRYVPKKGDLVVGVVSKKAGDVLKVDICSSELASLSTLAFEGATKKQRPDLQVGDCVYARLLSAHREMEPELVCVDSYYKAGKLGPLSVDGFLTTVSLNLVNRLLNIENPLLRTLGKKYVYEIAVGMNGRVWINARSTKDILAIVTALQAAEHQSDKTILEICRKY</sequence>
<dbReference type="RefSeq" id="XP_018319050.1">
    <property type="nucleotide sequence ID" value="XM_018463548.1"/>
</dbReference>
<dbReference type="CDD" id="cd05790">
    <property type="entry name" value="S1_Rrp40"/>
    <property type="match status" value="1"/>
</dbReference>
<evidence type="ECO:0000256" key="4">
    <source>
        <dbReference type="ARBA" id="ARBA00022490"/>
    </source>
</evidence>
<dbReference type="CTD" id="319033"/>
<name>A0A1W4WGB1_AGRPL</name>
<evidence type="ECO:0000256" key="1">
    <source>
        <dbReference type="ARBA" id="ARBA00004496"/>
    </source>
</evidence>
<evidence type="ECO:0000256" key="6">
    <source>
        <dbReference type="ARBA" id="ARBA00022835"/>
    </source>
</evidence>
<evidence type="ECO:0000256" key="2">
    <source>
        <dbReference type="ARBA" id="ARBA00004604"/>
    </source>
</evidence>
<dbReference type="STRING" id="224129.A0A1W4WGB1"/>
<evidence type="ECO:0000259" key="12">
    <source>
        <dbReference type="Pfam" id="PF18311"/>
    </source>
</evidence>
<dbReference type="GeneID" id="108732642"/>
<dbReference type="GO" id="GO:0034475">
    <property type="term" value="P:U4 snRNA 3'-end processing"/>
    <property type="evidence" value="ECO:0007669"/>
    <property type="project" value="TreeGrafter"/>
</dbReference>
<gene>
    <name evidence="14" type="primary">LOC108732642</name>
</gene>
<dbReference type="InterPro" id="IPR012340">
    <property type="entry name" value="NA-bd_OB-fold"/>
</dbReference>
<dbReference type="Proteomes" id="UP000192223">
    <property type="component" value="Unplaced"/>
</dbReference>
<dbReference type="PANTHER" id="PTHR21321:SF1">
    <property type="entry name" value="EXOSOME COMPLEX COMPONENT RRP40"/>
    <property type="match status" value="1"/>
</dbReference>
<dbReference type="InterPro" id="IPR036612">
    <property type="entry name" value="KH_dom_type_1_sf"/>
</dbReference>
<dbReference type="Pfam" id="PF18311">
    <property type="entry name" value="Rrp40_N"/>
    <property type="match status" value="1"/>
</dbReference>
<keyword evidence="8" id="KW-0539">Nucleus</keyword>
<evidence type="ECO:0000256" key="9">
    <source>
        <dbReference type="ARBA" id="ARBA00030615"/>
    </source>
</evidence>
<keyword evidence="7" id="KW-0694">RNA-binding</keyword>
<accession>A0A1W4WGB1</accession>
<dbReference type="KEGG" id="apln:108732642"/>
<evidence type="ECO:0000256" key="5">
    <source>
        <dbReference type="ARBA" id="ARBA00022552"/>
    </source>
</evidence>
<evidence type="ECO:0000313" key="13">
    <source>
        <dbReference type="Proteomes" id="UP000192223"/>
    </source>
</evidence>
<evidence type="ECO:0000259" key="11">
    <source>
        <dbReference type="Pfam" id="PF15985"/>
    </source>
</evidence>
<evidence type="ECO:0000256" key="3">
    <source>
        <dbReference type="ARBA" id="ARBA00007841"/>
    </source>
</evidence>
<dbReference type="Gene3D" id="2.40.50.140">
    <property type="entry name" value="Nucleic acid-binding proteins"/>
    <property type="match status" value="1"/>
</dbReference>
<comment type="similarity">
    <text evidence="3">Belongs to the RRP40 family.</text>
</comment>
<keyword evidence="5" id="KW-0698">rRNA processing</keyword>
<dbReference type="InterPro" id="IPR004088">
    <property type="entry name" value="KH_dom_type_1"/>
</dbReference>
<dbReference type="GO" id="GO:0005730">
    <property type="term" value="C:nucleolus"/>
    <property type="evidence" value="ECO:0007669"/>
    <property type="project" value="UniProtKB-SubCell"/>
</dbReference>
<dbReference type="GO" id="GO:0000177">
    <property type="term" value="C:cytoplasmic exosome (RNase complex)"/>
    <property type="evidence" value="ECO:0007669"/>
    <property type="project" value="TreeGrafter"/>
</dbReference>
<evidence type="ECO:0000256" key="7">
    <source>
        <dbReference type="ARBA" id="ARBA00022884"/>
    </source>
</evidence>
<dbReference type="CDD" id="cd22526">
    <property type="entry name" value="KH-I_Rrp40"/>
    <property type="match status" value="1"/>
</dbReference>
<dbReference type="InterPro" id="IPR037319">
    <property type="entry name" value="Rrp40_S1"/>
</dbReference>
<dbReference type="GO" id="GO:0010468">
    <property type="term" value="P:regulation of gene expression"/>
    <property type="evidence" value="ECO:0007669"/>
    <property type="project" value="UniProtKB-ARBA"/>
</dbReference>
<dbReference type="InterPro" id="IPR026699">
    <property type="entry name" value="Exosome_RNA_bind1/RRP40/RRP4"/>
</dbReference>
<comment type="subcellular location">
    <subcellularLocation>
        <location evidence="1">Cytoplasm</location>
    </subcellularLocation>
    <subcellularLocation>
        <location evidence="2">Nucleus</location>
        <location evidence="2">Nucleolus</location>
    </subcellularLocation>
</comment>
<keyword evidence="13" id="KW-1185">Reference proteome</keyword>
<dbReference type="GO" id="GO:0071038">
    <property type="term" value="P:TRAMP-dependent tRNA surveillance pathway"/>
    <property type="evidence" value="ECO:0007669"/>
    <property type="project" value="TreeGrafter"/>
</dbReference>
<dbReference type="PANTHER" id="PTHR21321">
    <property type="entry name" value="PNAS-3 RELATED"/>
    <property type="match status" value="1"/>
</dbReference>
<keyword evidence="4" id="KW-0963">Cytoplasm</keyword>
<dbReference type="GO" id="GO:0000176">
    <property type="term" value="C:nuclear exosome (RNase complex)"/>
    <property type="evidence" value="ECO:0007669"/>
    <property type="project" value="TreeGrafter"/>
</dbReference>
<dbReference type="AlphaFoldDB" id="A0A1W4WGB1"/>
<evidence type="ECO:0000313" key="14">
    <source>
        <dbReference type="RefSeq" id="XP_018319050.1"/>
    </source>
</evidence>
<dbReference type="FunCoup" id="A0A1W4WGB1">
    <property type="interactions" value="1225"/>
</dbReference>
<proteinExistence type="inferred from homology"/>
<dbReference type="FunFam" id="2.40.50.140:FF:000112">
    <property type="entry name" value="Exosome complex component RRP40"/>
    <property type="match status" value="1"/>
</dbReference>
<dbReference type="GO" id="GO:0000467">
    <property type="term" value="P:exonucleolytic trimming to generate mature 3'-end of 5.8S rRNA from tricistronic rRNA transcript (SSU-rRNA, 5.8S rRNA, LSU-rRNA)"/>
    <property type="evidence" value="ECO:0007669"/>
    <property type="project" value="TreeGrafter"/>
</dbReference>
<dbReference type="InParanoid" id="A0A1W4WGB1"/>
<feature type="domain" description="K Homology" evidence="11">
    <location>
        <begin position="153"/>
        <end position="200"/>
    </location>
</feature>
<protein>
    <recommendedName>
        <fullName evidence="10">Exosome complex component RRP40</fullName>
    </recommendedName>
    <alternativeName>
        <fullName evidence="9">Ribosomal RNA-processing protein 40</fullName>
    </alternativeName>
</protein>
<organism evidence="13 14">
    <name type="scientific">Agrilus planipennis</name>
    <name type="common">Emerald ash borer</name>
    <name type="synonym">Agrilus marcopoli</name>
    <dbReference type="NCBI Taxonomy" id="224129"/>
    <lineage>
        <taxon>Eukaryota</taxon>
        <taxon>Metazoa</taxon>
        <taxon>Ecdysozoa</taxon>
        <taxon>Arthropoda</taxon>
        <taxon>Hexapoda</taxon>
        <taxon>Insecta</taxon>
        <taxon>Pterygota</taxon>
        <taxon>Neoptera</taxon>
        <taxon>Endopterygota</taxon>
        <taxon>Coleoptera</taxon>
        <taxon>Polyphaga</taxon>
        <taxon>Elateriformia</taxon>
        <taxon>Buprestoidea</taxon>
        <taxon>Buprestidae</taxon>
        <taxon>Agrilinae</taxon>
        <taxon>Agrilus</taxon>
    </lineage>
</organism>
<dbReference type="OrthoDB" id="340500at2759"/>
<dbReference type="GO" id="GO:0071034">
    <property type="term" value="P:CUT catabolic process"/>
    <property type="evidence" value="ECO:0007669"/>
    <property type="project" value="TreeGrafter"/>
</dbReference>
<dbReference type="FunFam" id="3.30.1370.10:FF:000038">
    <property type="entry name" value="exosome complex component RRP40"/>
    <property type="match status" value="1"/>
</dbReference>
<dbReference type="SUPFAM" id="SSF50249">
    <property type="entry name" value="Nucleic acid-binding proteins"/>
    <property type="match status" value="1"/>
</dbReference>
<dbReference type="InterPro" id="IPR041054">
    <property type="entry name" value="Rrp40_N_euk"/>
</dbReference>
<dbReference type="GO" id="GO:0003723">
    <property type="term" value="F:RNA binding"/>
    <property type="evidence" value="ECO:0007669"/>
    <property type="project" value="UniProtKB-KW"/>
</dbReference>